<gene>
    <name evidence="2" type="ORF">TNCT_92101</name>
</gene>
<dbReference type="Proteomes" id="UP000887116">
    <property type="component" value="Unassembled WGS sequence"/>
</dbReference>
<reference evidence="2" key="1">
    <citation type="submission" date="2020-07" db="EMBL/GenBank/DDBJ databases">
        <title>Multicomponent nature underlies the extraordinary mechanical properties of spider dragline silk.</title>
        <authorList>
            <person name="Kono N."/>
            <person name="Nakamura H."/>
            <person name="Mori M."/>
            <person name="Yoshida Y."/>
            <person name="Ohtoshi R."/>
            <person name="Malay A.D."/>
            <person name="Moran D.A.P."/>
            <person name="Tomita M."/>
            <person name="Numata K."/>
            <person name="Arakawa K."/>
        </authorList>
    </citation>
    <scope>NUCLEOTIDE SEQUENCE</scope>
</reference>
<dbReference type="PANTHER" id="PTHR33327:SF3">
    <property type="entry name" value="RNA-DIRECTED DNA POLYMERASE"/>
    <property type="match status" value="1"/>
</dbReference>
<evidence type="ECO:0000259" key="1">
    <source>
        <dbReference type="Pfam" id="PF23055"/>
    </source>
</evidence>
<evidence type="ECO:0000313" key="3">
    <source>
        <dbReference type="Proteomes" id="UP000887116"/>
    </source>
</evidence>
<dbReference type="PANTHER" id="PTHR33327">
    <property type="entry name" value="ENDONUCLEASE"/>
    <property type="match status" value="1"/>
</dbReference>
<evidence type="ECO:0000313" key="2">
    <source>
        <dbReference type="EMBL" id="GFQ64570.1"/>
    </source>
</evidence>
<keyword evidence="3" id="KW-1185">Reference proteome</keyword>
<feature type="domain" description="DUF7041" evidence="1">
    <location>
        <begin position="14"/>
        <end position="73"/>
    </location>
</feature>
<sequence length="107" mass="12105">MVSSSPVVFTRCTEISIVTTKFHCVIAALDLNVKNCIVDIILKSPPATDSYGALKKPHYRLFAESKPTGLKTLFQNMTYRKRCSSQLLREMLTLTGNKIIDEWLKIL</sequence>
<dbReference type="InterPro" id="IPR055469">
    <property type="entry name" value="DUF7041"/>
</dbReference>
<accession>A0A8X6EWY4</accession>
<proteinExistence type="predicted"/>
<dbReference type="EMBL" id="BMAO01020031">
    <property type="protein sequence ID" value="GFQ64570.1"/>
    <property type="molecule type" value="Genomic_DNA"/>
</dbReference>
<comment type="caution">
    <text evidence="2">The sequence shown here is derived from an EMBL/GenBank/DDBJ whole genome shotgun (WGS) entry which is preliminary data.</text>
</comment>
<protein>
    <recommendedName>
        <fullName evidence="1">DUF7041 domain-containing protein</fullName>
    </recommendedName>
</protein>
<name>A0A8X6EWY4_TRICU</name>
<dbReference type="Pfam" id="PF23055">
    <property type="entry name" value="DUF7041"/>
    <property type="match status" value="1"/>
</dbReference>
<dbReference type="AlphaFoldDB" id="A0A8X6EWY4"/>
<organism evidence="2 3">
    <name type="scientific">Trichonephila clavata</name>
    <name type="common">Joro spider</name>
    <name type="synonym">Nephila clavata</name>
    <dbReference type="NCBI Taxonomy" id="2740835"/>
    <lineage>
        <taxon>Eukaryota</taxon>
        <taxon>Metazoa</taxon>
        <taxon>Ecdysozoa</taxon>
        <taxon>Arthropoda</taxon>
        <taxon>Chelicerata</taxon>
        <taxon>Arachnida</taxon>
        <taxon>Araneae</taxon>
        <taxon>Araneomorphae</taxon>
        <taxon>Entelegynae</taxon>
        <taxon>Araneoidea</taxon>
        <taxon>Nephilidae</taxon>
        <taxon>Trichonephila</taxon>
    </lineage>
</organism>